<protein>
    <submittedName>
        <fullName evidence="7">Transposable element p transposase</fullName>
    </submittedName>
</protein>
<dbReference type="PROSITE" id="PS50950">
    <property type="entry name" value="ZF_THAP"/>
    <property type="match status" value="1"/>
</dbReference>
<dbReference type="Pfam" id="PF21787">
    <property type="entry name" value="TNP-like_RNaseH_N"/>
    <property type="match status" value="1"/>
</dbReference>
<dbReference type="InterPro" id="IPR006612">
    <property type="entry name" value="THAP_Znf"/>
</dbReference>
<feature type="domain" description="THAP-type" evidence="6">
    <location>
        <begin position="1"/>
        <end position="84"/>
    </location>
</feature>
<keyword evidence="1" id="KW-0479">Metal-binding</keyword>
<dbReference type="InterPro" id="IPR048365">
    <property type="entry name" value="TNP-like_RNaseH_N"/>
</dbReference>
<dbReference type="AlphaFoldDB" id="A0AAV4BGJ3"/>
<dbReference type="Pfam" id="PF05485">
    <property type="entry name" value="THAP"/>
    <property type="match status" value="1"/>
</dbReference>
<evidence type="ECO:0000259" key="6">
    <source>
        <dbReference type="PROSITE" id="PS50950"/>
    </source>
</evidence>
<gene>
    <name evidence="7" type="ORF">PoB_004487700</name>
</gene>
<dbReference type="Proteomes" id="UP000735302">
    <property type="component" value="Unassembled WGS sequence"/>
</dbReference>
<keyword evidence="8" id="KW-1185">Reference proteome</keyword>
<evidence type="ECO:0000256" key="2">
    <source>
        <dbReference type="ARBA" id="ARBA00022771"/>
    </source>
</evidence>
<dbReference type="GO" id="GO:0003677">
    <property type="term" value="F:DNA binding"/>
    <property type="evidence" value="ECO:0007669"/>
    <property type="project" value="UniProtKB-UniRule"/>
</dbReference>
<evidence type="ECO:0000256" key="4">
    <source>
        <dbReference type="ARBA" id="ARBA00023125"/>
    </source>
</evidence>
<organism evidence="7 8">
    <name type="scientific">Plakobranchus ocellatus</name>
    <dbReference type="NCBI Taxonomy" id="259542"/>
    <lineage>
        <taxon>Eukaryota</taxon>
        <taxon>Metazoa</taxon>
        <taxon>Spiralia</taxon>
        <taxon>Lophotrochozoa</taxon>
        <taxon>Mollusca</taxon>
        <taxon>Gastropoda</taxon>
        <taxon>Heterobranchia</taxon>
        <taxon>Euthyneura</taxon>
        <taxon>Panpulmonata</taxon>
        <taxon>Sacoglossa</taxon>
        <taxon>Placobranchoidea</taxon>
        <taxon>Plakobranchidae</taxon>
        <taxon>Plakobranchus</taxon>
    </lineage>
</organism>
<name>A0AAV4BGJ3_9GAST</name>
<dbReference type="SUPFAM" id="SSF57716">
    <property type="entry name" value="Glucocorticoid receptor-like (DNA-binding domain)"/>
    <property type="match status" value="1"/>
</dbReference>
<comment type="caution">
    <text evidence="7">The sequence shown here is derived from an EMBL/GenBank/DDBJ whole genome shotgun (WGS) entry which is preliminary data.</text>
</comment>
<evidence type="ECO:0000313" key="7">
    <source>
        <dbReference type="EMBL" id="GFO18372.1"/>
    </source>
</evidence>
<evidence type="ECO:0000313" key="8">
    <source>
        <dbReference type="Proteomes" id="UP000735302"/>
    </source>
</evidence>
<keyword evidence="2 5" id="KW-0863">Zinc-finger</keyword>
<evidence type="ECO:0000256" key="5">
    <source>
        <dbReference type="PROSITE-ProRule" id="PRU00309"/>
    </source>
</evidence>
<sequence length="430" mass="49082">MGRKCSVYGCTSGYSSEDPAKKVSIFKFPDDPEECRQWVTCLPNKLQNVTKYMGICALHWPADTPLVRKNRGRYPCPTMPPSIFPNVPPSCVPSHTACTPRSTKKTLINARNIEVDEMEAFKEQDLLKSDSFNVHFDELFSHMGFVFFKDENCILLSSERSGAVYTFSVYIAKEINDNNNVTVRYEAYHGIKRIFHPSLKSVLCYWSQLEELVRFVKNCSTDEEDFRLKFICEAIKKYNSPKNSKIYTIDDFILAFSWYAKSRALYTDLRQHLQLPSLSTLRKITSIAKSVDDITLFKSIFEQLDDRSRGCVLIIDEIYVKASLTYRGGNVFGYAQDVPGKLATTLLCIMIKCFFGSKTFLVKILPCHALTSKFQYTTVCDVISSLEECGAQVVALICDNNRVNQRFLSSFNSPDKTCPWIVDHPAHPER</sequence>
<evidence type="ECO:0000256" key="1">
    <source>
        <dbReference type="ARBA" id="ARBA00022723"/>
    </source>
</evidence>
<keyword evidence="3" id="KW-0862">Zinc</keyword>
<dbReference type="EMBL" id="BLXT01004950">
    <property type="protein sequence ID" value="GFO18372.1"/>
    <property type="molecule type" value="Genomic_DNA"/>
</dbReference>
<accession>A0AAV4BGJ3</accession>
<proteinExistence type="predicted"/>
<evidence type="ECO:0000256" key="3">
    <source>
        <dbReference type="ARBA" id="ARBA00022833"/>
    </source>
</evidence>
<keyword evidence="4 5" id="KW-0238">DNA-binding</keyword>
<dbReference type="GO" id="GO:0008270">
    <property type="term" value="F:zinc ion binding"/>
    <property type="evidence" value="ECO:0007669"/>
    <property type="project" value="UniProtKB-KW"/>
</dbReference>
<reference evidence="7 8" key="1">
    <citation type="journal article" date="2021" name="Elife">
        <title>Chloroplast acquisition without the gene transfer in kleptoplastic sea slugs, Plakobranchus ocellatus.</title>
        <authorList>
            <person name="Maeda T."/>
            <person name="Takahashi S."/>
            <person name="Yoshida T."/>
            <person name="Shimamura S."/>
            <person name="Takaki Y."/>
            <person name="Nagai Y."/>
            <person name="Toyoda A."/>
            <person name="Suzuki Y."/>
            <person name="Arimoto A."/>
            <person name="Ishii H."/>
            <person name="Satoh N."/>
            <person name="Nishiyama T."/>
            <person name="Hasebe M."/>
            <person name="Maruyama T."/>
            <person name="Minagawa J."/>
            <person name="Obokata J."/>
            <person name="Shigenobu S."/>
        </authorList>
    </citation>
    <scope>NUCLEOTIDE SEQUENCE [LARGE SCALE GENOMIC DNA]</scope>
</reference>
<dbReference type="SMART" id="SM00980">
    <property type="entry name" value="THAP"/>
    <property type="match status" value="1"/>
</dbReference>